<keyword evidence="5 8" id="KW-0812">Transmembrane</keyword>
<dbReference type="GO" id="GO:1903785">
    <property type="term" value="P:L-valine transmembrane transport"/>
    <property type="evidence" value="ECO:0007669"/>
    <property type="project" value="TreeGrafter"/>
</dbReference>
<dbReference type="Pfam" id="PF03591">
    <property type="entry name" value="AzlC"/>
    <property type="match status" value="1"/>
</dbReference>
<evidence type="ECO:0000256" key="2">
    <source>
        <dbReference type="ARBA" id="ARBA00010735"/>
    </source>
</evidence>
<keyword evidence="4" id="KW-1003">Cell membrane</keyword>
<dbReference type="PANTHER" id="PTHR34979:SF1">
    <property type="entry name" value="INNER MEMBRANE PROTEIN YGAZ"/>
    <property type="match status" value="1"/>
</dbReference>
<evidence type="ECO:0000256" key="8">
    <source>
        <dbReference type="SAM" id="Phobius"/>
    </source>
</evidence>
<evidence type="ECO:0000256" key="6">
    <source>
        <dbReference type="ARBA" id="ARBA00022989"/>
    </source>
</evidence>
<evidence type="ECO:0000313" key="9">
    <source>
        <dbReference type="EMBL" id="ROQ89826.1"/>
    </source>
</evidence>
<dbReference type="GO" id="GO:0005886">
    <property type="term" value="C:plasma membrane"/>
    <property type="evidence" value="ECO:0007669"/>
    <property type="project" value="UniProtKB-SubCell"/>
</dbReference>
<sequence>MLESLSVMQPSSRQELRCGFVANLPVAVSVAAYGSVLGMLAAQKQITWLQLLVMNLTVFAGSAQFVMVDLWVPPLPLAEMTLAVLAINLRYLLIGASLEPLFRGTSLWHKATRMHWVADENWAVAMAARRRNGAVSTSFLLGGGLCIVSAWCLGTLSGHCLGAAIENPAAYALDFAFVAVFTALAVSLWRGRKDAVPWLVAACAAVVVEKILPGKWYILGGAAAGSLSAVLMDGKRGSVRHHG</sequence>
<keyword evidence="10" id="KW-1185">Reference proteome</keyword>
<evidence type="ECO:0000256" key="1">
    <source>
        <dbReference type="ARBA" id="ARBA00004651"/>
    </source>
</evidence>
<evidence type="ECO:0000256" key="4">
    <source>
        <dbReference type="ARBA" id="ARBA00022475"/>
    </source>
</evidence>
<dbReference type="InterPro" id="IPR011606">
    <property type="entry name" value="Brnchd-chn_aa_trnsp_permease"/>
</dbReference>
<dbReference type="RefSeq" id="WP_211334924.1">
    <property type="nucleotide sequence ID" value="NZ_RJVA01000016.1"/>
</dbReference>
<accession>A0A3N1URX0</accession>
<keyword evidence="6 8" id="KW-1133">Transmembrane helix</keyword>
<evidence type="ECO:0000313" key="10">
    <source>
        <dbReference type="Proteomes" id="UP000276223"/>
    </source>
</evidence>
<evidence type="ECO:0000256" key="7">
    <source>
        <dbReference type="ARBA" id="ARBA00023136"/>
    </source>
</evidence>
<comment type="subcellular location">
    <subcellularLocation>
        <location evidence="1">Cell membrane</location>
        <topology evidence="1">Multi-pass membrane protein</topology>
    </subcellularLocation>
</comment>
<dbReference type="AlphaFoldDB" id="A0A3N1URX0"/>
<proteinExistence type="inferred from homology"/>
<keyword evidence="7 8" id="KW-0472">Membrane</keyword>
<protein>
    <submittedName>
        <fullName evidence="9">4-azaleucine resistance transporter AzlC</fullName>
    </submittedName>
</protein>
<keyword evidence="3" id="KW-0813">Transport</keyword>
<evidence type="ECO:0000256" key="5">
    <source>
        <dbReference type="ARBA" id="ARBA00022692"/>
    </source>
</evidence>
<gene>
    <name evidence="9" type="ORF">EDC27_2941</name>
</gene>
<comment type="caution">
    <text evidence="9">The sequence shown here is derived from an EMBL/GenBank/DDBJ whole genome shotgun (WGS) entry which is preliminary data.</text>
</comment>
<name>A0A3N1URX0_9BACT</name>
<organism evidence="9 10">
    <name type="scientific">Desulfosoma caldarium</name>
    <dbReference type="NCBI Taxonomy" id="610254"/>
    <lineage>
        <taxon>Bacteria</taxon>
        <taxon>Pseudomonadati</taxon>
        <taxon>Thermodesulfobacteriota</taxon>
        <taxon>Syntrophobacteria</taxon>
        <taxon>Syntrophobacterales</taxon>
        <taxon>Syntrophobacteraceae</taxon>
        <taxon>Desulfosoma</taxon>
    </lineage>
</organism>
<evidence type="ECO:0000256" key="3">
    <source>
        <dbReference type="ARBA" id="ARBA00022448"/>
    </source>
</evidence>
<reference evidence="9 10" key="1">
    <citation type="submission" date="2018-11" db="EMBL/GenBank/DDBJ databases">
        <title>Genomic Encyclopedia of Type Strains, Phase IV (KMG-IV): sequencing the most valuable type-strain genomes for metagenomic binning, comparative biology and taxonomic classification.</title>
        <authorList>
            <person name="Goeker M."/>
        </authorList>
    </citation>
    <scope>NUCLEOTIDE SEQUENCE [LARGE SCALE GENOMIC DNA]</scope>
    <source>
        <strain evidence="9 10">DSM 22027</strain>
    </source>
</reference>
<dbReference type="EMBL" id="RJVA01000016">
    <property type="protein sequence ID" value="ROQ89826.1"/>
    <property type="molecule type" value="Genomic_DNA"/>
</dbReference>
<dbReference type="PANTHER" id="PTHR34979">
    <property type="entry name" value="INNER MEMBRANE PROTEIN YGAZ"/>
    <property type="match status" value="1"/>
</dbReference>
<dbReference type="Proteomes" id="UP000276223">
    <property type="component" value="Unassembled WGS sequence"/>
</dbReference>
<feature type="transmembrane region" description="Helical" evidence="8">
    <location>
        <begin position="171"/>
        <end position="189"/>
    </location>
</feature>
<feature type="transmembrane region" description="Helical" evidence="8">
    <location>
        <begin position="20"/>
        <end position="41"/>
    </location>
</feature>
<feature type="transmembrane region" description="Helical" evidence="8">
    <location>
        <begin position="139"/>
        <end position="165"/>
    </location>
</feature>
<comment type="similarity">
    <text evidence="2">Belongs to the AzlC family.</text>
</comment>
<feature type="transmembrane region" description="Helical" evidence="8">
    <location>
        <begin position="48"/>
        <end position="68"/>
    </location>
</feature>